<dbReference type="RefSeq" id="WP_189188596.1">
    <property type="nucleotide sequence ID" value="NZ_BMMM01000010.1"/>
</dbReference>
<comment type="caution">
    <text evidence="2">The sequence shown here is derived from an EMBL/GenBank/DDBJ whole genome shotgun (WGS) entry which is preliminary data.</text>
</comment>
<dbReference type="GO" id="GO:0003989">
    <property type="term" value="F:acetyl-CoA carboxylase activity"/>
    <property type="evidence" value="ECO:0007669"/>
    <property type="project" value="InterPro"/>
</dbReference>
<protein>
    <recommendedName>
        <fullName evidence="4">Acyl-CoA carboxylase subunit epsilon</fullName>
    </recommendedName>
</protein>
<sequence length="70" mass="7598">MGDGNVSQVIRVEKGSMEPDELAALTAVLLARAAGSDAGRDDAARRPRSSARWSRPERAAMFASPRSWQR</sequence>
<evidence type="ECO:0008006" key="4">
    <source>
        <dbReference type="Google" id="ProtNLM"/>
    </source>
</evidence>
<keyword evidence="3" id="KW-1185">Reference proteome</keyword>
<evidence type="ECO:0000313" key="3">
    <source>
        <dbReference type="Proteomes" id="UP000600365"/>
    </source>
</evidence>
<reference evidence="2 3" key="1">
    <citation type="journal article" date="2014" name="Int. J. Syst. Evol. Microbiol.">
        <title>Complete genome sequence of Corynebacterium casei LMG S-19264T (=DSM 44701T), isolated from a smear-ripened cheese.</title>
        <authorList>
            <consortium name="US DOE Joint Genome Institute (JGI-PGF)"/>
            <person name="Walter F."/>
            <person name="Albersmeier A."/>
            <person name="Kalinowski J."/>
            <person name="Ruckert C."/>
        </authorList>
    </citation>
    <scope>NUCLEOTIDE SEQUENCE [LARGE SCALE GENOMIC DNA]</scope>
    <source>
        <strain evidence="2 3">CGMCC 4.7111</strain>
    </source>
</reference>
<gene>
    <name evidence="2" type="ORF">GCM10011579_053220</name>
</gene>
<dbReference type="Proteomes" id="UP000600365">
    <property type="component" value="Unassembled WGS sequence"/>
</dbReference>
<dbReference type="Pfam" id="PF13822">
    <property type="entry name" value="ACC_epsilon"/>
    <property type="match status" value="1"/>
</dbReference>
<name>A0A918D649_9ACTN</name>
<proteinExistence type="predicted"/>
<dbReference type="InterPro" id="IPR032716">
    <property type="entry name" value="ACC_epsilon"/>
</dbReference>
<dbReference type="AlphaFoldDB" id="A0A918D649"/>
<dbReference type="EMBL" id="BMMM01000010">
    <property type="protein sequence ID" value="GGN74287.1"/>
    <property type="molecule type" value="Genomic_DNA"/>
</dbReference>
<evidence type="ECO:0000256" key="1">
    <source>
        <dbReference type="SAM" id="MobiDB-lite"/>
    </source>
</evidence>
<accession>A0A918D649</accession>
<feature type="region of interest" description="Disordered" evidence="1">
    <location>
        <begin position="34"/>
        <end position="70"/>
    </location>
</feature>
<dbReference type="GO" id="GO:0004658">
    <property type="term" value="F:propionyl-CoA carboxylase activity"/>
    <property type="evidence" value="ECO:0007669"/>
    <property type="project" value="InterPro"/>
</dbReference>
<organism evidence="2 3">
    <name type="scientific">Streptomyces albiflavescens</name>
    <dbReference type="NCBI Taxonomy" id="1623582"/>
    <lineage>
        <taxon>Bacteria</taxon>
        <taxon>Bacillati</taxon>
        <taxon>Actinomycetota</taxon>
        <taxon>Actinomycetes</taxon>
        <taxon>Kitasatosporales</taxon>
        <taxon>Streptomycetaceae</taxon>
        <taxon>Streptomyces</taxon>
    </lineage>
</organism>
<evidence type="ECO:0000313" key="2">
    <source>
        <dbReference type="EMBL" id="GGN74287.1"/>
    </source>
</evidence>